<proteinExistence type="predicted"/>
<dbReference type="InterPro" id="IPR029480">
    <property type="entry name" value="Transpos_assoc"/>
</dbReference>
<organism evidence="2 3">
    <name type="scientific">Arachis hypogaea</name>
    <name type="common">Peanut</name>
    <dbReference type="NCBI Taxonomy" id="3818"/>
    <lineage>
        <taxon>Eukaryota</taxon>
        <taxon>Viridiplantae</taxon>
        <taxon>Streptophyta</taxon>
        <taxon>Embryophyta</taxon>
        <taxon>Tracheophyta</taxon>
        <taxon>Spermatophyta</taxon>
        <taxon>Magnoliopsida</taxon>
        <taxon>eudicotyledons</taxon>
        <taxon>Gunneridae</taxon>
        <taxon>Pentapetalae</taxon>
        <taxon>rosids</taxon>
        <taxon>fabids</taxon>
        <taxon>Fabales</taxon>
        <taxon>Fabaceae</taxon>
        <taxon>Papilionoideae</taxon>
        <taxon>50 kb inversion clade</taxon>
        <taxon>dalbergioids sensu lato</taxon>
        <taxon>Dalbergieae</taxon>
        <taxon>Pterocarpus clade</taxon>
        <taxon>Arachis</taxon>
    </lineage>
</organism>
<dbReference type="Proteomes" id="UP000289738">
    <property type="component" value="Chromosome A04"/>
</dbReference>
<reference evidence="2 3" key="1">
    <citation type="submission" date="2019-01" db="EMBL/GenBank/DDBJ databases">
        <title>Sequencing of cultivated peanut Arachis hypogaea provides insights into genome evolution and oil improvement.</title>
        <authorList>
            <person name="Chen X."/>
        </authorList>
    </citation>
    <scope>NUCLEOTIDE SEQUENCE [LARGE SCALE GENOMIC DNA]</scope>
    <source>
        <strain evidence="3">cv. Fuhuasheng</strain>
        <tissue evidence="2">Leaves</tissue>
    </source>
</reference>
<dbReference type="EMBL" id="SDMP01000004">
    <property type="protein sequence ID" value="RYR62924.1"/>
    <property type="molecule type" value="Genomic_DNA"/>
</dbReference>
<evidence type="ECO:0000313" key="2">
    <source>
        <dbReference type="EMBL" id="RYR62924.1"/>
    </source>
</evidence>
<name>A0A445DIB7_ARAHY</name>
<comment type="caution">
    <text evidence="2">The sequence shown here is derived from an EMBL/GenBank/DDBJ whole genome shotgun (WGS) entry which is preliminary data.</text>
</comment>
<dbReference type="AlphaFoldDB" id="A0A445DIB7"/>
<protein>
    <recommendedName>
        <fullName evidence="1">Transposase-associated domain-containing protein</fullName>
    </recommendedName>
</protein>
<keyword evidence="3" id="KW-1185">Reference proteome</keyword>
<sequence length="183" mass="20943">MSMTSSVAAPTIRPGVIVGSLPPCPSYSPSLFQIPQDGLDYRDSLNRFLDFAFANASADRMIHCPCPKCEFYLFQTREDAYNHLLIKIFPSSYTFWVHHDIRIPNSIFLKEENTYLVFSHLAFFLSIATVASHLRPHCYNSFIIIVTGPPHLHPGILKRKMDNENIEDANLEDRTNVIYDSEF</sequence>
<evidence type="ECO:0000313" key="3">
    <source>
        <dbReference type="Proteomes" id="UP000289738"/>
    </source>
</evidence>
<feature type="domain" description="Transposase-associated" evidence="1">
    <location>
        <begin position="40"/>
        <end position="99"/>
    </location>
</feature>
<accession>A0A445DIB7</accession>
<gene>
    <name evidence="2" type="ORF">Ahy_A04g020681</name>
</gene>
<dbReference type="Pfam" id="PF13963">
    <property type="entry name" value="Transpos_assoc"/>
    <property type="match status" value="1"/>
</dbReference>
<evidence type="ECO:0000259" key="1">
    <source>
        <dbReference type="Pfam" id="PF13963"/>
    </source>
</evidence>